<evidence type="ECO:0000256" key="1">
    <source>
        <dbReference type="ARBA" id="ARBA00005466"/>
    </source>
</evidence>
<reference evidence="5" key="1">
    <citation type="submission" date="2022-10" db="EMBL/GenBank/DDBJ databases">
        <title>Determination and structural analysis of whole genome sequence of Sarocladium strictum F4-1.</title>
        <authorList>
            <person name="Hu L."/>
            <person name="Jiang Y."/>
        </authorList>
    </citation>
    <scope>NUCLEOTIDE SEQUENCE</scope>
    <source>
        <strain evidence="5">F4-1</strain>
    </source>
</reference>
<dbReference type="InterPro" id="IPR050432">
    <property type="entry name" value="FAD-linked_Oxidoreductases_BP"/>
</dbReference>
<dbReference type="Gene3D" id="3.30.465.10">
    <property type="match status" value="2"/>
</dbReference>
<dbReference type="InterPro" id="IPR036318">
    <property type="entry name" value="FAD-bd_PCMH-like_sf"/>
</dbReference>
<dbReference type="InterPro" id="IPR012951">
    <property type="entry name" value="BBE"/>
</dbReference>
<dbReference type="Pfam" id="PF01565">
    <property type="entry name" value="FAD_binding_4"/>
    <property type="match status" value="1"/>
</dbReference>
<accession>A0AA39L674</accession>
<organism evidence="5 6">
    <name type="scientific">Sarocladium strictum</name>
    <name type="common">Black bundle disease fungus</name>
    <name type="synonym">Acremonium strictum</name>
    <dbReference type="NCBI Taxonomy" id="5046"/>
    <lineage>
        <taxon>Eukaryota</taxon>
        <taxon>Fungi</taxon>
        <taxon>Dikarya</taxon>
        <taxon>Ascomycota</taxon>
        <taxon>Pezizomycotina</taxon>
        <taxon>Sordariomycetes</taxon>
        <taxon>Hypocreomycetidae</taxon>
        <taxon>Hypocreales</taxon>
        <taxon>Sarocladiaceae</taxon>
        <taxon>Sarocladium</taxon>
    </lineage>
</organism>
<feature type="domain" description="FAD-binding PCMH-type" evidence="4">
    <location>
        <begin position="183"/>
        <end position="364"/>
    </location>
</feature>
<keyword evidence="2" id="KW-0560">Oxidoreductase</keyword>
<dbReference type="PANTHER" id="PTHR13878">
    <property type="entry name" value="GULONOLACTONE OXIDASE"/>
    <property type="match status" value="1"/>
</dbReference>
<dbReference type="Pfam" id="PF08031">
    <property type="entry name" value="BBE"/>
    <property type="match status" value="1"/>
</dbReference>
<evidence type="ECO:0000259" key="4">
    <source>
        <dbReference type="PROSITE" id="PS51387"/>
    </source>
</evidence>
<dbReference type="SUPFAM" id="SSF56176">
    <property type="entry name" value="FAD-binding/transporter-associated domain-like"/>
    <property type="match status" value="1"/>
</dbReference>
<keyword evidence="3" id="KW-0732">Signal</keyword>
<protein>
    <recommendedName>
        <fullName evidence="4">FAD-binding PCMH-type domain-containing protein</fullName>
    </recommendedName>
</protein>
<sequence length="655" mass="72053">MRSGLLFSAAASLLVSVSQAQTIKVDGQTVAATESNVLPAADIPADAPASWYEALQLTEDVLANLTSLGLSHVELFGFDSEASSDLDNRAYKCKTYPGDALYPSKSVWKVFDLLTGGKLIKTVPYGSACYEGEHYDAEKCQFLLDNWNQSTTHVVDPTSVMSPQFQGATCEPSDAARGHNCTLGGFPSYSVNVTSVAQIQLAVNLARSLNLRLVIHNTGHDFLGKSTGQEALSIWTHNMRDIEAIHSYKSAGGRYEGPAMKLGAGVMVHELYEAAEREGYTAVAGECRTVGVTGGYLAGGGHSPLTPVYGLGSDQVLSVDIVLPNGRYVTADETENTDLFWALRGGGAATWGVVVSMTVKVHKKMVFSGMEWDTTTVATNITDETFWKAVESYWIRYPEYANAKSYGYCRMSRLAGGGYAWRAKPFMVPGMRIVDYKKLVQPLLDDWEALGATPNIKFFEYESLYPAWKNHFPPERVGSPFARTASRLIPRKNWEGKETMRKTIDTVRSIVEEGAFLVHYNMNGAEPANTAPSAANPAWRDNLMFAIIGLVWDADTSEADRADAHIKLTHDLAQRLKDISPGAGGYGNEGDLMDPEFQQSFYGSHYERLSEIKRKVDPRDVFWAPTAVGSERWYITGQKDYVTWQTGRLCRNTVS</sequence>
<dbReference type="GO" id="GO:0016491">
    <property type="term" value="F:oxidoreductase activity"/>
    <property type="evidence" value="ECO:0007669"/>
    <property type="project" value="UniProtKB-KW"/>
</dbReference>
<comment type="similarity">
    <text evidence="1">Belongs to the oxygen-dependent FAD-linked oxidoreductase family.</text>
</comment>
<dbReference type="AlphaFoldDB" id="A0AA39L674"/>
<name>A0AA39L674_SARSR</name>
<comment type="caution">
    <text evidence="5">The sequence shown here is derived from an EMBL/GenBank/DDBJ whole genome shotgun (WGS) entry which is preliminary data.</text>
</comment>
<keyword evidence="6" id="KW-1185">Reference proteome</keyword>
<dbReference type="Proteomes" id="UP001175261">
    <property type="component" value="Unassembled WGS sequence"/>
</dbReference>
<dbReference type="EMBL" id="JAPDFR010000006">
    <property type="protein sequence ID" value="KAK0385668.1"/>
    <property type="molecule type" value="Genomic_DNA"/>
</dbReference>
<feature type="chain" id="PRO_5041288460" description="FAD-binding PCMH-type domain-containing protein" evidence="3">
    <location>
        <begin position="21"/>
        <end position="655"/>
    </location>
</feature>
<dbReference type="PANTHER" id="PTHR13878:SF91">
    <property type="entry name" value="FAD BINDING DOMAIN PROTEIN (AFU_ORTHOLOGUE AFUA_6G12070)-RELATED"/>
    <property type="match status" value="1"/>
</dbReference>
<evidence type="ECO:0000256" key="3">
    <source>
        <dbReference type="SAM" id="SignalP"/>
    </source>
</evidence>
<proteinExistence type="inferred from homology"/>
<dbReference type="InterPro" id="IPR016169">
    <property type="entry name" value="FAD-bd_PCMH_sub2"/>
</dbReference>
<evidence type="ECO:0000313" key="6">
    <source>
        <dbReference type="Proteomes" id="UP001175261"/>
    </source>
</evidence>
<dbReference type="GO" id="GO:0071949">
    <property type="term" value="F:FAD binding"/>
    <property type="evidence" value="ECO:0007669"/>
    <property type="project" value="InterPro"/>
</dbReference>
<dbReference type="PROSITE" id="PS51387">
    <property type="entry name" value="FAD_PCMH"/>
    <property type="match status" value="1"/>
</dbReference>
<feature type="signal peptide" evidence="3">
    <location>
        <begin position="1"/>
        <end position="20"/>
    </location>
</feature>
<dbReference type="InterPro" id="IPR016166">
    <property type="entry name" value="FAD-bd_PCMH"/>
</dbReference>
<evidence type="ECO:0000313" key="5">
    <source>
        <dbReference type="EMBL" id="KAK0385668.1"/>
    </source>
</evidence>
<gene>
    <name evidence="5" type="ORF">NLU13_6845</name>
</gene>
<evidence type="ECO:0000256" key="2">
    <source>
        <dbReference type="ARBA" id="ARBA00023002"/>
    </source>
</evidence>
<dbReference type="InterPro" id="IPR006094">
    <property type="entry name" value="Oxid_FAD_bind_N"/>
</dbReference>